<dbReference type="InterPro" id="IPR010998">
    <property type="entry name" value="Integrase_recombinase_N"/>
</dbReference>
<sequence>MPGVNGVWQLLLTRVGPSLAPPSTLFWWKPEITRKFFQLFPVDRIFVNSLIIGPSPFVHLTAAPPTTAPLAASPPEGCRTRTFRSDPIPDSPRDGFPAAAEAAPSANLVKGIPDSLVGGRLSFFSSSWDATTSDLWVCSTVREGLRLEFSSPPPRVFVPCSLSHDPPSRARMEAAVAHLLKIKAIEPVPPSERRSGFYSRLFLVPKSSGGWRAILDLKSLNRFIKYRRFKMHSLHTILECIREGDFLASVDLTEAYLHVPIFPPHRKFLRFYFRGSHYQYRALSFGLSSAPRVFTKLMATLVAHIRSLPIRILFYLDDILILSSSLPGAQQDVSTSIRLFQAHGFLINWAKSSLTPSTRLQHLGAVIDTVSSMVFLSPSRQASLSDLASQCLDGRPMSVLALSRLLGKMVSSFDIVPWSRLHSRRLQWFLLPFQRSLSVSSLRKVSLPSKVLDSLKWWSSSAIANGTLFREPHRSVLTTDASLSGWGAHLDSHMVQGLWTEAEKDSSINFLELRAIFLALRHFLPLLQGKHVLVLTDNVSAKAHVNRQGGTRSRSLFHESLQLGLWAETHLASLTASHISGKSNVQADSLSRNWVDHSEWQLHPDLFLDLSHRFGLPEVDLFASHSNHQVPRFLSRFPSPGTEAVDALRSPWPWGVLLYAFPPPASHRKGPQETPTGEVGADPHSSSLASPALVFGPGLPVHGQSMANTGRVNLPSAGGSGPPRAPVATVNRLETERGFLTRANIPPAAIKTIQAARRPSTARIYESTWRSFSSWCSARQVCPTSPSVEHVIGFLQEGFDSGLAPSTLRRQVAALASISACASLTTVTKDPLIRQFLRGASNLSPPVIHRFPTWDLSKVLSSLTQSPFEPLRTTSLKFLSFKVSFLVAITSARRISELAALSIRQDLSVFHHDKVVLRLDPTFLPKVNSVYH</sequence>
<evidence type="ECO:0000256" key="1">
    <source>
        <dbReference type="ARBA" id="ARBA00010879"/>
    </source>
</evidence>
<evidence type="ECO:0000313" key="7">
    <source>
        <dbReference type="RefSeq" id="XP_060550687.1"/>
    </source>
</evidence>
<dbReference type="RefSeq" id="XP_060550688.1">
    <property type="nucleotide sequence ID" value="XM_060694705.1"/>
</dbReference>
<dbReference type="PANTHER" id="PTHR33050">
    <property type="entry name" value="REVERSE TRANSCRIPTASE DOMAIN-CONTAINING PROTEIN"/>
    <property type="match status" value="1"/>
</dbReference>
<evidence type="ECO:0000256" key="2">
    <source>
        <dbReference type="ARBA" id="ARBA00012180"/>
    </source>
</evidence>
<reference evidence="7 8" key="1">
    <citation type="submission" date="2025-05" db="UniProtKB">
        <authorList>
            <consortium name="RefSeq"/>
        </authorList>
    </citation>
    <scope>IDENTIFICATION</scope>
    <source>
        <tissue evidence="7 8">Blood</tissue>
    </source>
</reference>
<name>A0ABM3ZQP4_PANGU</name>
<feature type="region of interest" description="Disordered" evidence="4">
    <location>
        <begin position="68"/>
        <end position="97"/>
    </location>
</feature>
<dbReference type="Gene3D" id="3.10.10.10">
    <property type="entry name" value="HIV Type 1 Reverse Transcriptase, subunit A, domain 1"/>
    <property type="match status" value="1"/>
</dbReference>
<dbReference type="InterPro" id="IPR043128">
    <property type="entry name" value="Rev_trsase/Diguanyl_cyclase"/>
</dbReference>
<dbReference type="PANTHER" id="PTHR33050:SF7">
    <property type="entry name" value="RIBONUCLEASE H"/>
    <property type="match status" value="1"/>
</dbReference>
<protein>
    <recommendedName>
        <fullName evidence="2">ribonuclease H</fullName>
        <ecNumber evidence="2">3.1.26.4</ecNumber>
    </recommendedName>
</protein>
<dbReference type="Gene3D" id="1.10.150.130">
    <property type="match status" value="1"/>
</dbReference>
<dbReference type="SUPFAM" id="SSF56672">
    <property type="entry name" value="DNA/RNA polymerases"/>
    <property type="match status" value="1"/>
</dbReference>
<gene>
    <name evidence="7 8" type="primary">LOC132712612</name>
</gene>
<dbReference type="Proteomes" id="UP001652622">
    <property type="component" value="Unplaced"/>
</dbReference>
<evidence type="ECO:0000256" key="4">
    <source>
        <dbReference type="SAM" id="MobiDB-lite"/>
    </source>
</evidence>
<dbReference type="Pfam" id="PF00078">
    <property type="entry name" value="RVT_1"/>
    <property type="match status" value="1"/>
</dbReference>
<feature type="region of interest" description="Disordered" evidence="4">
    <location>
        <begin position="665"/>
        <end position="687"/>
    </location>
</feature>
<keyword evidence="3" id="KW-0238">DNA-binding</keyword>
<comment type="similarity">
    <text evidence="1">Belongs to the beta type-B retroviral polymerase family. HERV class-II K(HML-2) pol subfamily.</text>
</comment>
<dbReference type="InterPro" id="IPR000477">
    <property type="entry name" value="RT_dom"/>
</dbReference>
<dbReference type="CDD" id="cd09275">
    <property type="entry name" value="RNase_HI_RT_DIRS1"/>
    <property type="match status" value="1"/>
</dbReference>
<proteinExistence type="inferred from homology"/>
<evidence type="ECO:0000313" key="8">
    <source>
        <dbReference type="RefSeq" id="XP_060550688.1"/>
    </source>
</evidence>
<dbReference type="SUPFAM" id="SSF47823">
    <property type="entry name" value="lambda integrase-like, N-terminal domain"/>
    <property type="match status" value="1"/>
</dbReference>
<accession>A0ABM3ZQP4</accession>
<dbReference type="GeneID" id="132712612"/>
<evidence type="ECO:0000313" key="6">
    <source>
        <dbReference type="Proteomes" id="UP001652622"/>
    </source>
</evidence>
<dbReference type="InterPro" id="IPR043502">
    <property type="entry name" value="DNA/RNA_pol_sf"/>
</dbReference>
<dbReference type="Gene3D" id="3.30.70.270">
    <property type="match status" value="1"/>
</dbReference>
<evidence type="ECO:0000259" key="5">
    <source>
        <dbReference type="Pfam" id="PF00078"/>
    </source>
</evidence>
<dbReference type="RefSeq" id="XP_060550687.1">
    <property type="nucleotide sequence ID" value="XM_060694704.1"/>
</dbReference>
<feature type="domain" description="Reverse transcriptase" evidence="5">
    <location>
        <begin position="204"/>
        <end position="365"/>
    </location>
</feature>
<dbReference type="InterPro" id="IPR052055">
    <property type="entry name" value="Hepadnavirus_pol/RT"/>
</dbReference>
<evidence type="ECO:0000256" key="3">
    <source>
        <dbReference type="ARBA" id="ARBA00023125"/>
    </source>
</evidence>
<organism evidence="6 7">
    <name type="scientific">Pantherophis guttatus</name>
    <name type="common">Corn snake</name>
    <name type="synonym">Elaphe guttata</name>
    <dbReference type="NCBI Taxonomy" id="94885"/>
    <lineage>
        <taxon>Eukaryota</taxon>
        <taxon>Metazoa</taxon>
        <taxon>Chordata</taxon>
        <taxon>Craniata</taxon>
        <taxon>Vertebrata</taxon>
        <taxon>Euteleostomi</taxon>
        <taxon>Lepidosauria</taxon>
        <taxon>Squamata</taxon>
        <taxon>Bifurcata</taxon>
        <taxon>Unidentata</taxon>
        <taxon>Episquamata</taxon>
        <taxon>Toxicofera</taxon>
        <taxon>Serpentes</taxon>
        <taxon>Colubroidea</taxon>
        <taxon>Colubridae</taxon>
        <taxon>Colubrinae</taxon>
        <taxon>Pantherophis</taxon>
    </lineage>
</organism>
<dbReference type="CDD" id="cd03714">
    <property type="entry name" value="RT_DIRS1"/>
    <property type="match status" value="1"/>
</dbReference>
<keyword evidence="6" id="KW-1185">Reference proteome</keyword>
<dbReference type="EC" id="3.1.26.4" evidence="2"/>